<dbReference type="EMBL" id="FXUG01000005">
    <property type="protein sequence ID" value="SMP57251.1"/>
    <property type="molecule type" value="Genomic_DNA"/>
</dbReference>
<organism evidence="1 2">
    <name type="scientific">Neorhodopirellula lusitana</name>
    <dbReference type="NCBI Taxonomy" id="445327"/>
    <lineage>
        <taxon>Bacteria</taxon>
        <taxon>Pseudomonadati</taxon>
        <taxon>Planctomycetota</taxon>
        <taxon>Planctomycetia</taxon>
        <taxon>Pirellulales</taxon>
        <taxon>Pirellulaceae</taxon>
        <taxon>Neorhodopirellula</taxon>
    </lineage>
</organism>
<name>A0ABY1Q361_9BACT</name>
<protein>
    <submittedName>
        <fullName evidence="1">Uncharacterized protein</fullName>
    </submittedName>
</protein>
<gene>
    <name evidence="1" type="ORF">SAMN06265222_105291</name>
</gene>
<accession>A0ABY1Q361</accession>
<proteinExistence type="predicted"/>
<evidence type="ECO:0000313" key="2">
    <source>
        <dbReference type="Proteomes" id="UP001158067"/>
    </source>
</evidence>
<reference evidence="1 2" key="1">
    <citation type="submission" date="2017-05" db="EMBL/GenBank/DDBJ databases">
        <authorList>
            <person name="Varghese N."/>
            <person name="Submissions S."/>
        </authorList>
    </citation>
    <scope>NUCLEOTIDE SEQUENCE [LARGE SCALE GENOMIC DNA]</scope>
    <source>
        <strain evidence="1 2">DSM 25457</strain>
    </source>
</reference>
<comment type="caution">
    <text evidence="1">The sequence shown here is derived from an EMBL/GenBank/DDBJ whole genome shotgun (WGS) entry which is preliminary data.</text>
</comment>
<evidence type="ECO:0000313" key="1">
    <source>
        <dbReference type="EMBL" id="SMP57251.1"/>
    </source>
</evidence>
<dbReference type="Proteomes" id="UP001158067">
    <property type="component" value="Unassembled WGS sequence"/>
</dbReference>
<sequence length="114" mass="12134">MFGFDKTNKPTLVTDQRRLFSCSTAALTRTYANDRSAKIFQSVSGKALADSGQISASYQEDPFLGESVDRGLANREAAGIARAIADAGDAPASMVNLEYGAIALQTPRTGKQDE</sequence>
<keyword evidence="2" id="KW-1185">Reference proteome</keyword>